<dbReference type="InterPro" id="IPR006976">
    <property type="entry name" value="VanZ-like"/>
</dbReference>
<dbReference type="PANTHER" id="PTHR36834:SF1">
    <property type="entry name" value="INTEGRAL MEMBRANE PROTEIN"/>
    <property type="match status" value="1"/>
</dbReference>
<dbReference type="PANTHER" id="PTHR36834">
    <property type="entry name" value="MEMBRANE PROTEIN-RELATED"/>
    <property type="match status" value="1"/>
</dbReference>
<keyword evidence="2" id="KW-0472">Membrane</keyword>
<name>A0A2Z3GQ27_9BACT</name>
<reference evidence="5" key="1">
    <citation type="submission" date="2018-04" db="EMBL/GenBank/DDBJ databases">
        <title>Complete genome of Antarctic heterotrophic bacterium Hymenobacter nivis.</title>
        <authorList>
            <person name="Terashima M."/>
        </authorList>
    </citation>
    <scope>NUCLEOTIDE SEQUENCE [LARGE SCALE GENOMIC DNA]</scope>
    <source>
        <strain evidence="5">NBRC 111535</strain>
    </source>
</reference>
<keyword evidence="5" id="KW-1185">Reference proteome</keyword>
<evidence type="ECO:0000313" key="5">
    <source>
        <dbReference type="Proteomes" id="UP000245999"/>
    </source>
</evidence>
<dbReference type="InterPro" id="IPR053150">
    <property type="entry name" value="Teicoplanin_resist-assoc"/>
</dbReference>
<feature type="transmembrane region" description="Helical" evidence="2">
    <location>
        <begin position="88"/>
        <end position="110"/>
    </location>
</feature>
<proteinExistence type="predicted"/>
<feature type="transmembrane region" description="Helical" evidence="2">
    <location>
        <begin position="29"/>
        <end position="52"/>
    </location>
</feature>
<feature type="region of interest" description="Disordered" evidence="1">
    <location>
        <begin position="1"/>
        <end position="22"/>
    </location>
</feature>
<keyword evidence="2" id="KW-0812">Transmembrane</keyword>
<organism evidence="4 5">
    <name type="scientific">Hymenobacter nivis</name>
    <dbReference type="NCBI Taxonomy" id="1850093"/>
    <lineage>
        <taxon>Bacteria</taxon>
        <taxon>Pseudomonadati</taxon>
        <taxon>Bacteroidota</taxon>
        <taxon>Cytophagia</taxon>
        <taxon>Cytophagales</taxon>
        <taxon>Hymenobacteraceae</taxon>
        <taxon>Hymenobacter</taxon>
    </lineage>
</organism>
<gene>
    <name evidence="4" type="ORF">DDQ68_16310</name>
</gene>
<feature type="transmembrane region" description="Helical" evidence="2">
    <location>
        <begin position="117"/>
        <end position="140"/>
    </location>
</feature>
<evidence type="ECO:0000313" key="4">
    <source>
        <dbReference type="EMBL" id="AWM34212.1"/>
    </source>
</evidence>
<dbReference type="AlphaFoldDB" id="A0A2Z3GQ27"/>
<sequence>MACLSSRSYAADPAPPTPMRFTPRRTKPAVRALLWLALALYAAVLVYIVFFARRRSILVWSPNMVNLMPLIGTIRDHRNIDDIGWWNYWSNIFGNIVLFLPLPTLLAGVTGLRSRRVLFGCGVAVSVLIETLQYVFHVGVTDIDDVIFNSIGAGLGLVVWELLFRKIMRWLAYQHDEGN</sequence>
<dbReference type="OrthoDB" id="9805025at2"/>
<feature type="domain" description="VanZ-like" evidence="3">
    <location>
        <begin position="39"/>
        <end position="163"/>
    </location>
</feature>
<evidence type="ECO:0000259" key="3">
    <source>
        <dbReference type="Pfam" id="PF04892"/>
    </source>
</evidence>
<dbReference type="EMBL" id="CP029145">
    <property type="protein sequence ID" value="AWM34212.1"/>
    <property type="molecule type" value="Genomic_DNA"/>
</dbReference>
<keyword evidence="2" id="KW-1133">Transmembrane helix</keyword>
<protein>
    <recommendedName>
        <fullName evidence="3">VanZ-like domain-containing protein</fullName>
    </recommendedName>
</protein>
<dbReference type="Proteomes" id="UP000245999">
    <property type="component" value="Chromosome"/>
</dbReference>
<dbReference type="KEGG" id="hnv:DDQ68_16310"/>
<dbReference type="Pfam" id="PF04892">
    <property type="entry name" value="VanZ"/>
    <property type="match status" value="1"/>
</dbReference>
<evidence type="ECO:0000256" key="2">
    <source>
        <dbReference type="SAM" id="Phobius"/>
    </source>
</evidence>
<feature type="transmembrane region" description="Helical" evidence="2">
    <location>
        <begin position="146"/>
        <end position="164"/>
    </location>
</feature>
<evidence type="ECO:0000256" key="1">
    <source>
        <dbReference type="SAM" id="MobiDB-lite"/>
    </source>
</evidence>
<accession>A0A2Z3GQ27</accession>